<dbReference type="RefSeq" id="WP_238996836.1">
    <property type="nucleotide sequence ID" value="NZ_CP060244.1"/>
</dbReference>
<keyword evidence="5" id="KW-1185">Reference proteome</keyword>
<proteinExistence type="predicted"/>
<dbReference type="InterPro" id="IPR048342">
    <property type="entry name" value="DUF1285_C"/>
</dbReference>
<gene>
    <name evidence="4" type="ORF">JGUZn3_00180</name>
</gene>
<dbReference type="InterPro" id="IPR048341">
    <property type="entry name" value="DUF1285_N"/>
</dbReference>
<feature type="domain" description="DUF1285" evidence="3">
    <location>
        <begin position="140"/>
        <end position="243"/>
    </location>
</feature>
<evidence type="ECO:0000259" key="3">
    <source>
        <dbReference type="Pfam" id="PF21028"/>
    </source>
</evidence>
<evidence type="ECO:0000256" key="1">
    <source>
        <dbReference type="SAM" id="MobiDB-lite"/>
    </source>
</evidence>
<dbReference type="Gene3D" id="3.10.540.10">
    <property type="entry name" value="duf1285 like domain"/>
    <property type="match status" value="1"/>
</dbReference>
<evidence type="ECO:0008006" key="6">
    <source>
        <dbReference type="Google" id="ProtNLM"/>
    </source>
</evidence>
<feature type="domain" description="DUF1285" evidence="2">
    <location>
        <begin position="86"/>
        <end position="139"/>
    </location>
</feature>
<dbReference type="EMBL" id="CP060244">
    <property type="protein sequence ID" value="QNT77285.1"/>
    <property type="molecule type" value="Genomic_DNA"/>
</dbReference>
<evidence type="ECO:0000259" key="2">
    <source>
        <dbReference type="Pfam" id="PF06938"/>
    </source>
</evidence>
<evidence type="ECO:0000313" key="4">
    <source>
        <dbReference type="EMBL" id="QNT77285.1"/>
    </source>
</evidence>
<accession>A0A7H1NNC5</accession>
<protein>
    <recommendedName>
        <fullName evidence="6">DUF1285 domain-containing protein</fullName>
    </recommendedName>
</protein>
<feature type="region of interest" description="Disordered" evidence="1">
    <location>
        <begin position="21"/>
        <end position="40"/>
    </location>
</feature>
<sequence>MTEKEMKSLYFSFSSCTEKKHPLKGKECLPSKQKNSSPVIPAEKEKAILQASRAVQASCLKTEEAFGLPPEKPEKKANGQCRLVLPFSIKRDGNWYYKGKLIKRKHMVCLFSSLIERDEEGDYWLETPTEKGIVVVEDVPFVVTNVYWTGYGRNQTVSLRTNIDQMICVGPDHPLIMRSLAKDITICGEEMPYLFIRKGMGKWPIEARISRLAYYELLALSVPGCYRGEKYMGIWSQNMFFPLTSEDSIKE</sequence>
<dbReference type="KEGG" id="ebla:JGUZn3_00180"/>
<dbReference type="Gene3D" id="2.30.270.10">
    <property type="entry name" value="duf1285 protein"/>
    <property type="match status" value="1"/>
</dbReference>
<dbReference type="AlphaFoldDB" id="A0A7H1NNC5"/>
<reference evidence="4 5" key="1">
    <citation type="submission" date="2020-08" db="EMBL/GenBank/DDBJ databases">
        <title>Complete genome sequence of Entomobacter blattae G55GP.</title>
        <authorList>
            <person name="Poehlein A."/>
            <person name="Guzman J."/>
            <person name="Daniel R."/>
            <person name="Vilcinskas A."/>
        </authorList>
    </citation>
    <scope>NUCLEOTIDE SEQUENCE [LARGE SCALE GENOMIC DNA]</scope>
    <source>
        <strain evidence="4 5">G55GP</strain>
    </source>
</reference>
<dbReference type="Proteomes" id="UP000516349">
    <property type="component" value="Chromosome"/>
</dbReference>
<dbReference type="Pfam" id="PF21028">
    <property type="entry name" value="DUF1285_C"/>
    <property type="match status" value="1"/>
</dbReference>
<name>A0A7H1NNC5_9PROT</name>
<organism evidence="4 5">
    <name type="scientific">Entomobacter blattae</name>
    <dbReference type="NCBI Taxonomy" id="2762277"/>
    <lineage>
        <taxon>Bacteria</taxon>
        <taxon>Pseudomonadati</taxon>
        <taxon>Pseudomonadota</taxon>
        <taxon>Alphaproteobacteria</taxon>
        <taxon>Acetobacterales</taxon>
        <taxon>Acetobacteraceae</taxon>
        <taxon>Entomobacter</taxon>
    </lineage>
</organism>
<dbReference type="InterPro" id="IPR023361">
    <property type="entry name" value="DUF1285_beta_roll_sf"/>
</dbReference>
<dbReference type="Pfam" id="PF06938">
    <property type="entry name" value="DUF1285_N"/>
    <property type="match status" value="1"/>
</dbReference>
<evidence type="ECO:0000313" key="5">
    <source>
        <dbReference type="Proteomes" id="UP000516349"/>
    </source>
</evidence>